<dbReference type="PANTHER" id="PTHR19848">
    <property type="entry name" value="WD40 REPEAT PROTEIN"/>
    <property type="match status" value="1"/>
</dbReference>
<dbReference type="PROSITE" id="PS50082">
    <property type="entry name" value="WD_REPEATS_2"/>
    <property type="match status" value="2"/>
</dbReference>
<dbReference type="InterPro" id="IPR036322">
    <property type="entry name" value="WD40_repeat_dom_sf"/>
</dbReference>
<dbReference type="PROSITE" id="PS50294">
    <property type="entry name" value="WD_REPEATS_REGION"/>
    <property type="match status" value="2"/>
</dbReference>
<dbReference type="Proteomes" id="UP000800035">
    <property type="component" value="Unassembled WGS sequence"/>
</dbReference>
<evidence type="ECO:0000313" key="5">
    <source>
        <dbReference type="Proteomes" id="UP000800035"/>
    </source>
</evidence>
<dbReference type="InterPro" id="IPR019775">
    <property type="entry name" value="WD40_repeat_CS"/>
</dbReference>
<keyword evidence="2" id="KW-0677">Repeat</keyword>
<dbReference type="SMART" id="SM00320">
    <property type="entry name" value="WD40"/>
    <property type="match status" value="2"/>
</dbReference>
<feature type="repeat" description="WD" evidence="3">
    <location>
        <begin position="1"/>
        <end position="36"/>
    </location>
</feature>
<protein>
    <submittedName>
        <fullName evidence="4">WD40 repeat-like protein</fullName>
    </submittedName>
</protein>
<sequence>WVTSVAFSAQGDRLASASVDGTVQVWDAKTGRALHTLRGYMSWVTSVAFLVQGNPLASALWDKIVRLWDAKTGQSLQTLEGYGWTQRFAFSKDGTSLETENGSILLHSSALSSALPRRSSSQSIYIKDSWVTVDSTGALWLPVNYRPNCTAIQDKLVALGHPSGRVLLLGLS</sequence>
<evidence type="ECO:0000313" key="4">
    <source>
        <dbReference type="EMBL" id="KAF1955561.1"/>
    </source>
</evidence>
<dbReference type="Gene3D" id="2.130.10.10">
    <property type="entry name" value="YVTN repeat-like/Quinoprotein amine dehydrogenase"/>
    <property type="match status" value="1"/>
</dbReference>
<dbReference type="AlphaFoldDB" id="A0A6A5TSE3"/>
<name>A0A6A5TSE3_9PLEO</name>
<dbReference type="InterPro" id="IPR001680">
    <property type="entry name" value="WD40_rpt"/>
</dbReference>
<accession>A0A6A5TSE3</accession>
<dbReference type="SUPFAM" id="SSF50978">
    <property type="entry name" value="WD40 repeat-like"/>
    <property type="match status" value="1"/>
</dbReference>
<feature type="repeat" description="WD" evidence="3">
    <location>
        <begin position="37"/>
        <end position="78"/>
    </location>
</feature>
<organism evidence="4 5">
    <name type="scientific">Byssothecium circinans</name>
    <dbReference type="NCBI Taxonomy" id="147558"/>
    <lineage>
        <taxon>Eukaryota</taxon>
        <taxon>Fungi</taxon>
        <taxon>Dikarya</taxon>
        <taxon>Ascomycota</taxon>
        <taxon>Pezizomycotina</taxon>
        <taxon>Dothideomycetes</taxon>
        <taxon>Pleosporomycetidae</taxon>
        <taxon>Pleosporales</taxon>
        <taxon>Massarineae</taxon>
        <taxon>Massarinaceae</taxon>
        <taxon>Byssothecium</taxon>
    </lineage>
</organism>
<evidence type="ECO:0000256" key="2">
    <source>
        <dbReference type="ARBA" id="ARBA00022737"/>
    </source>
</evidence>
<dbReference type="Pfam" id="PF00400">
    <property type="entry name" value="WD40"/>
    <property type="match status" value="2"/>
</dbReference>
<dbReference type="PANTHER" id="PTHR19848:SF8">
    <property type="entry name" value="F-BOX AND WD REPEAT DOMAIN CONTAINING 7"/>
    <property type="match status" value="1"/>
</dbReference>
<feature type="non-terminal residue" evidence="4">
    <location>
        <position position="1"/>
    </location>
</feature>
<dbReference type="InterPro" id="IPR015943">
    <property type="entry name" value="WD40/YVTN_repeat-like_dom_sf"/>
</dbReference>
<dbReference type="PROSITE" id="PS00678">
    <property type="entry name" value="WD_REPEATS_1"/>
    <property type="match status" value="2"/>
</dbReference>
<dbReference type="OrthoDB" id="538223at2759"/>
<keyword evidence="1 3" id="KW-0853">WD repeat</keyword>
<proteinExistence type="predicted"/>
<keyword evidence="5" id="KW-1185">Reference proteome</keyword>
<reference evidence="4" key="1">
    <citation type="journal article" date="2020" name="Stud. Mycol.">
        <title>101 Dothideomycetes genomes: a test case for predicting lifestyles and emergence of pathogens.</title>
        <authorList>
            <person name="Haridas S."/>
            <person name="Albert R."/>
            <person name="Binder M."/>
            <person name="Bloem J."/>
            <person name="Labutti K."/>
            <person name="Salamov A."/>
            <person name="Andreopoulos B."/>
            <person name="Baker S."/>
            <person name="Barry K."/>
            <person name="Bills G."/>
            <person name="Bluhm B."/>
            <person name="Cannon C."/>
            <person name="Castanera R."/>
            <person name="Culley D."/>
            <person name="Daum C."/>
            <person name="Ezra D."/>
            <person name="Gonzalez J."/>
            <person name="Henrissat B."/>
            <person name="Kuo A."/>
            <person name="Liang C."/>
            <person name="Lipzen A."/>
            <person name="Lutzoni F."/>
            <person name="Magnuson J."/>
            <person name="Mondo S."/>
            <person name="Nolan M."/>
            <person name="Ohm R."/>
            <person name="Pangilinan J."/>
            <person name="Park H.-J."/>
            <person name="Ramirez L."/>
            <person name="Alfaro M."/>
            <person name="Sun H."/>
            <person name="Tritt A."/>
            <person name="Yoshinaga Y."/>
            <person name="Zwiers L.-H."/>
            <person name="Turgeon B."/>
            <person name="Goodwin S."/>
            <person name="Spatafora J."/>
            <person name="Crous P."/>
            <person name="Grigoriev I."/>
        </authorList>
    </citation>
    <scope>NUCLEOTIDE SEQUENCE</scope>
    <source>
        <strain evidence="4">CBS 675.92</strain>
    </source>
</reference>
<dbReference type="EMBL" id="ML976994">
    <property type="protein sequence ID" value="KAF1955561.1"/>
    <property type="molecule type" value="Genomic_DNA"/>
</dbReference>
<gene>
    <name evidence="4" type="ORF">CC80DRAFT_415086</name>
</gene>
<evidence type="ECO:0000256" key="3">
    <source>
        <dbReference type="PROSITE-ProRule" id="PRU00221"/>
    </source>
</evidence>
<evidence type="ECO:0000256" key="1">
    <source>
        <dbReference type="ARBA" id="ARBA00022574"/>
    </source>
</evidence>